<name>A0AAV7U0S6_PLEWA</name>
<evidence type="ECO:0000313" key="2">
    <source>
        <dbReference type="EMBL" id="KAJ1182121.1"/>
    </source>
</evidence>
<feature type="region of interest" description="Disordered" evidence="1">
    <location>
        <begin position="102"/>
        <end position="178"/>
    </location>
</feature>
<dbReference type="Proteomes" id="UP001066276">
    <property type="component" value="Chromosome 3_2"/>
</dbReference>
<proteinExistence type="predicted"/>
<reference evidence="2" key="1">
    <citation type="journal article" date="2022" name="bioRxiv">
        <title>Sequencing and chromosome-scale assembly of the giantPleurodeles waltlgenome.</title>
        <authorList>
            <person name="Brown T."/>
            <person name="Elewa A."/>
            <person name="Iarovenko S."/>
            <person name="Subramanian E."/>
            <person name="Araus A.J."/>
            <person name="Petzold A."/>
            <person name="Susuki M."/>
            <person name="Suzuki K.-i.T."/>
            <person name="Hayashi T."/>
            <person name="Toyoda A."/>
            <person name="Oliveira C."/>
            <person name="Osipova E."/>
            <person name="Leigh N.D."/>
            <person name="Simon A."/>
            <person name="Yun M.H."/>
        </authorList>
    </citation>
    <scope>NUCLEOTIDE SEQUENCE</scope>
    <source>
        <strain evidence="2">20211129_DDA</strain>
        <tissue evidence="2">Liver</tissue>
    </source>
</reference>
<accession>A0AAV7U0S6</accession>
<feature type="region of interest" description="Disordered" evidence="1">
    <location>
        <begin position="199"/>
        <end position="250"/>
    </location>
</feature>
<organism evidence="2 3">
    <name type="scientific">Pleurodeles waltl</name>
    <name type="common">Iberian ribbed newt</name>
    <dbReference type="NCBI Taxonomy" id="8319"/>
    <lineage>
        <taxon>Eukaryota</taxon>
        <taxon>Metazoa</taxon>
        <taxon>Chordata</taxon>
        <taxon>Craniata</taxon>
        <taxon>Vertebrata</taxon>
        <taxon>Euteleostomi</taxon>
        <taxon>Amphibia</taxon>
        <taxon>Batrachia</taxon>
        <taxon>Caudata</taxon>
        <taxon>Salamandroidea</taxon>
        <taxon>Salamandridae</taxon>
        <taxon>Pleurodelinae</taxon>
        <taxon>Pleurodeles</taxon>
    </lineage>
</organism>
<gene>
    <name evidence="2" type="ORF">NDU88_007316</name>
</gene>
<evidence type="ECO:0000313" key="3">
    <source>
        <dbReference type="Proteomes" id="UP001066276"/>
    </source>
</evidence>
<dbReference type="EMBL" id="JANPWB010000006">
    <property type="protein sequence ID" value="KAJ1182121.1"/>
    <property type="molecule type" value="Genomic_DNA"/>
</dbReference>
<dbReference type="AlphaFoldDB" id="A0AAV7U0S6"/>
<protein>
    <submittedName>
        <fullName evidence="2">Uncharacterized protein</fullName>
    </submittedName>
</protein>
<evidence type="ECO:0000256" key="1">
    <source>
        <dbReference type="SAM" id="MobiDB-lite"/>
    </source>
</evidence>
<sequence>MVNRASVATISLRVHIWVKLRLLSDSESLKAYKSNEGTSGSAAARFVPPVKRHRRIQYHAPLCVLLLCCCLEAGTAAHRSGLDPRGNIYGFPWGVYSRSPRVQNHGSRAPERSHLSPRGARFQLARQPRELRVAARPSGTEHAGQGERASPPRQRSPCLAKRNPRSRRPLQAHSLGLGGRRCLTSTGVSASPPAIVLVSGTSVARPRPPPQPLRCRAASRPDGPSKRASASAAYVGPSRDRSSFFTPEAP</sequence>
<comment type="caution">
    <text evidence="2">The sequence shown here is derived from an EMBL/GenBank/DDBJ whole genome shotgun (WGS) entry which is preliminary data.</text>
</comment>
<keyword evidence="3" id="KW-1185">Reference proteome</keyword>